<organism evidence="2 3">
    <name type="scientific">Jatropha curcas</name>
    <name type="common">Barbados nut</name>
    <dbReference type="NCBI Taxonomy" id="180498"/>
    <lineage>
        <taxon>Eukaryota</taxon>
        <taxon>Viridiplantae</taxon>
        <taxon>Streptophyta</taxon>
        <taxon>Embryophyta</taxon>
        <taxon>Tracheophyta</taxon>
        <taxon>Spermatophyta</taxon>
        <taxon>Magnoliopsida</taxon>
        <taxon>eudicotyledons</taxon>
        <taxon>Gunneridae</taxon>
        <taxon>Pentapetalae</taxon>
        <taxon>rosids</taxon>
        <taxon>fabids</taxon>
        <taxon>Malpighiales</taxon>
        <taxon>Euphorbiaceae</taxon>
        <taxon>Crotonoideae</taxon>
        <taxon>Jatropheae</taxon>
        <taxon>Jatropha</taxon>
    </lineage>
</organism>
<keyword evidence="3" id="KW-1185">Reference proteome</keyword>
<dbReference type="EMBL" id="KK914251">
    <property type="protein sequence ID" value="KDP44536.1"/>
    <property type="molecule type" value="Genomic_DNA"/>
</dbReference>
<sequence length="137" mass="15290">MRREAKKQSKLVKILLAPINVLRKTTDFYATCVDDCGAKVGAEGAVFCPVPSMRFTASSSISHNDREIREPLRSMSEQKRAREAVQKLNSNMYVPRKQVMVTSSCGGYSGINKRYGSVVVGKLGAIEEEHPLFYEED</sequence>
<protein>
    <submittedName>
        <fullName evidence="2">Uncharacterized protein</fullName>
    </submittedName>
</protein>
<evidence type="ECO:0000256" key="1">
    <source>
        <dbReference type="SAM" id="MobiDB-lite"/>
    </source>
</evidence>
<accession>A0A067L7U5</accession>
<gene>
    <name evidence="2" type="ORF">JCGZ_16369</name>
</gene>
<proteinExistence type="predicted"/>
<reference evidence="2 3" key="1">
    <citation type="journal article" date="2014" name="PLoS ONE">
        <title>Global Analysis of Gene Expression Profiles in Physic Nut (Jatropha curcas L.) Seedlings Exposed to Salt Stress.</title>
        <authorList>
            <person name="Zhang L."/>
            <person name="Zhang C."/>
            <person name="Wu P."/>
            <person name="Chen Y."/>
            <person name="Li M."/>
            <person name="Jiang H."/>
            <person name="Wu G."/>
        </authorList>
    </citation>
    <scope>NUCLEOTIDE SEQUENCE [LARGE SCALE GENOMIC DNA]</scope>
    <source>
        <strain evidence="3">cv. GZQX0401</strain>
        <tissue evidence="2">Young leaves</tissue>
    </source>
</reference>
<feature type="region of interest" description="Disordered" evidence="1">
    <location>
        <begin position="59"/>
        <end position="79"/>
    </location>
</feature>
<feature type="compositionally biased region" description="Basic and acidic residues" evidence="1">
    <location>
        <begin position="63"/>
        <end position="79"/>
    </location>
</feature>
<evidence type="ECO:0000313" key="3">
    <source>
        <dbReference type="Proteomes" id="UP000027138"/>
    </source>
</evidence>
<dbReference type="AlphaFoldDB" id="A0A067L7U5"/>
<name>A0A067L7U5_JATCU</name>
<dbReference type="PANTHER" id="PTHR33526:SF20">
    <property type="entry name" value="VQ DOMAIN-CONTAINING PROTEIN"/>
    <property type="match status" value="1"/>
</dbReference>
<dbReference type="Proteomes" id="UP000027138">
    <property type="component" value="Unassembled WGS sequence"/>
</dbReference>
<evidence type="ECO:0000313" key="2">
    <source>
        <dbReference type="EMBL" id="KDP44536.1"/>
    </source>
</evidence>
<dbReference type="PANTHER" id="PTHR33526">
    <property type="entry name" value="OS07G0123800 PROTEIN"/>
    <property type="match status" value="1"/>
</dbReference>